<dbReference type="PANTHER" id="PTHR33258:SF1">
    <property type="entry name" value="TRANSPOSASE INSL FOR INSERTION SEQUENCE ELEMENT IS186A-RELATED"/>
    <property type="match status" value="1"/>
</dbReference>
<dbReference type="SUPFAM" id="SSF53098">
    <property type="entry name" value="Ribonuclease H-like"/>
    <property type="match status" value="1"/>
</dbReference>
<accession>A0A2M7IM52</accession>
<keyword evidence="1" id="KW-0812">Transmembrane</keyword>
<dbReference type="Pfam" id="PF01609">
    <property type="entry name" value="DDE_Tnp_1"/>
    <property type="match status" value="1"/>
</dbReference>
<evidence type="ECO:0000256" key="1">
    <source>
        <dbReference type="SAM" id="Phobius"/>
    </source>
</evidence>
<name>A0A2M7IM52_9BACT</name>
<protein>
    <submittedName>
        <fullName evidence="3">IS4 family transposase</fullName>
    </submittedName>
</protein>
<dbReference type="EMBL" id="PFHP01000016">
    <property type="protein sequence ID" value="PIW95925.1"/>
    <property type="molecule type" value="Genomic_DNA"/>
</dbReference>
<comment type="caution">
    <text evidence="3">The sequence shown here is derived from an EMBL/GenBank/DDBJ whole genome shotgun (WGS) entry which is preliminary data.</text>
</comment>
<feature type="non-terminal residue" evidence="3">
    <location>
        <position position="74"/>
    </location>
</feature>
<dbReference type="GO" id="GO:0006313">
    <property type="term" value="P:DNA transposition"/>
    <property type="evidence" value="ECO:0007669"/>
    <property type="project" value="InterPro"/>
</dbReference>
<dbReference type="InterPro" id="IPR012337">
    <property type="entry name" value="RNaseH-like_sf"/>
</dbReference>
<feature type="domain" description="Transposase IS4-like" evidence="2">
    <location>
        <begin position="9"/>
        <end position="66"/>
    </location>
</feature>
<dbReference type="PANTHER" id="PTHR33258">
    <property type="entry name" value="TRANSPOSASE INSL FOR INSERTION SEQUENCE ELEMENT IS186A-RELATED"/>
    <property type="match status" value="1"/>
</dbReference>
<feature type="non-terminal residue" evidence="3">
    <location>
        <position position="1"/>
    </location>
</feature>
<dbReference type="GO" id="GO:0003677">
    <property type="term" value="F:DNA binding"/>
    <property type="evidence" value="ECO:0007669"/>
    <property type="project" value="InterPro"/>
</dbReference>
<evidence type="ECO:0000259" key="2">
    <source>
        <dbReference type="Pfam" id="PF01609"/>
    </source>
</evidence>
<dbReference type="InterPro" id="IPR002559">
    <property type="entry name" value="Transposase_11"/>
</dbReference>
<evidence type="ECO:0000313" key="4">
    <source>
        <dbReference type="Proteomes" id="UP000229931"/>
    </source>
</evidence>
<dbReference type="GO" id="GO:0004803">
    <property type="term" value="F:transposase activity"/>
    <property type="evidence" value="ECO:0007669"/>
    <property type="project" value="InterPro"/>
</dbReference>
<keyword evidence="1" id="KW-0472">Membrane</keyword>
<dbReference type="AlphaFoldDB" id="A0A2M7IM52"/>
<dbReference type="Proteomes" id="UP000229931">
    <property type="component" value="Unassembled WGS sequence"/>
</dbReference>
<feature type="transmembrane region" description="Helical" evidence="1">
    <location>
        <begin position="56"/>
        <end position="73"/>
    </location>
</feature>
<sequence length="74" mass="8883">DAETDRYFVYLTNNLKLKAEVIVKLYKHRWQIELFFKWIKQHLYIQVFWGTSANAVKTQICIAICTFLIIAIMK</sequence>
<keyword evidence="1" id="KW-1133">Transmembrane helix</keyword>
<proteinExistence type="predicted"/>
<gene>
    <name evidence="3" type="ORF">COZ84_00910</name>
</gene>
<organism evidence="3 4">
    <name type="scientific">Candidatus Kuenenbacteria bacterium CG_4_8_14_3_um_filter_39_15</name>
    <dbReference type="NCBI Taxonomy" id="1974615"/>
    <lineage>
        <taxon>Bacteria</taxon>
        <taxon>Candidatus Kueneniibacteriota</taxon>
    </lineage>
</organism>
<dbReference type="Gene3D" id="3.90.350.10">
    <property type="entry name" value="Transposase Inhibitor Protein From Tn5, Chain A, domain 1"/>
    <property type="match status" value="1"/>
</dbReference>
<evidence type="ECO:0000313" key="3">
    <source>
        <dbReference type="EMBL" id="PIW95925.1"/>
    </source>
</evidence>
<reference evidence="4" key="1">
    <citation type="submission" date="2017-09" db="EMBL/GenBank/DDBJ databases">
        <title>Depth-based differentiation of microbial function through sediment-hosted aquifers and enrichment of novel symbionts in the deep terrestrial subsurface.</title>
        <authorList>
            <person name="Probst A.J."/>
            <person name="Ladd B."/>
            <person name="Jarett J.K."/>
            <person name="Geller-Mcgrath D.E."/>
            <person name="Sieber C.M.K."/>
            <person name="Emerson J.B."/>
            <person name="Anantharaman K."/>
            <person name="Thomas B.C."/>
            <person name="Malmstrom R."/>
            <person name="Stieglmeier M."/>
            <person name="Klingl A."/>
            <person name="Woyke T."/>
            <person name="Ryan C.M."/>
            <person name="Banfield J.F."/>
        </authorList>
    </citation>
    <scope>NUCLEOTIDE SEQUENCE [LARGE SCALE GENOMIC DNA]</scope>
</reference>